<dbReference type="InterPro" id="IPR021109">
    <property type="entry name" value="Peptidase_aspartic_dom_sf"/>
</dbReference>
<dbReference type="Gene3D" id="2.40.70.10">
    <property type="entry name" value="Acid Proteases"/>
    <property type="match status" value="1"/>
</dbReference>
<dbReference type="CDD" id="cd00303">
    <property type="entry name" value="retropepsin_like"/>
    <property type="match status" value="1"/>
</dbReference>
<dbReference type="SUPFAM" id="SSF50630">
    <property type="entry name" value="Acid proteases"/>
    <property type="match status" value="1"/>
</dbReference>
<gene>
    <name evidence="1" type="ORF">MEDL_51105</name>
</gene>
<proteinExistence type="predicted"/>
<organism evidence="1 2">
    <name type="scientific">Mytilus edulis</name>
    <name type="common">Blue mussel</name>
    <dbReference type="NCBI Taxonomy" id="6550"/>
    <lineage>
        <taxon>Eukaryota</taxon>
        <taxon>Metazoa</taxon>
        <taxon>Spiralia</taxon>
        <taxon>Lophotrochozoa</taxon>
        <taxon>Mollusca</taxon>
        <taxon>Bivalvia</taxon>
        <taxon>Autobranchia</taxon>
        <taxon>Pteriomorphia</taxon>
        <taxon>Mytilida</taxon>
        <taxon>Mytiloidea</taxon>
        <taxon>Mytilidae</taxon>
        <taxon>Mytilinae</taxon>
        <taxon>Mytilus</taxon>
    </lineage>
</organism>
<accession>A0A8S3U7X3</accession>
<comment type="caution">
    <text evidence="1">The sequence shown here is derived from an EMBL/GenBank/DDBJ whole genome shotgun (WGS) entry which is preliminary data.</text>
</comment>
<dbReference type="EMBL" id="CAJPWZ010002478">
    <property type="protein sequence ID" value="CAG2238702.1"/>
    <property type="molecule type" value="Genomic_DNA"/>
</dbReference>
<dbReference type="OrthoDB" id="6113439at2759"/>
<reference evidence="1" key="1">
    <citation type="submission" date="2021-03" db="EMBL/GenBank/DDBJ databases">
        <authorList>
            <person name="Bekaert M."/>
        </authorList>
    </citation>
    <scope>NUCLEOTIDE SEQUENCE</scope>
</reference>
<evidence type="ECO:0000313" key="1">
    <source>
        <dbReference type="EMBL" id="CAG2238702.1"/>
    </source>
</evidence>
<keyword evidence="2" id="KW-1185">Reference proteome</keyword>
<evidence type="ECO:0000313" key="2">
    <source>
        <dbReference type="Proteomes" id="UP000683360"/>
    </source>
</evidence>
<sequence length="468" mass="52709">MAFIKDSLLRKDMGITHHDEDIEDDEELSPTLENLLILTWLRLIHPELPKLIKQRYGIELRERTLASIMPEMSQALESLLEELRTTEDAKSMRAAVKRFPKTKQSSFVPRSNFKSCPLCKSAGRPDRHFLSQCTYLPQQDRQFMAKARAVSGIHDVDEYDSYNHDNNDSTIQDQFPVASNRVQIQQSPYIDVYYGHNPTRLTIDSGATGNMIRASAATKLNAKITSSSQSAHQADGSSPLTVVGETRLTFTRDKHQMYFEGLVVENLDSDILAGIPFMEKNDISIRPARRQVLIGNDCVYKYGSSANGTSNCAVRKAHVARAPSDATTLWPGDYSDVKIPTDMVSNDSYEHLNSWPEPSLVSSVAGNLRIPNLTDEPLVSERNEHFCNEHDERSTYSPENNEIKNQDRAVATKFQLNKAQVLHSDLVRVDPDGLLQPCIKEKFKSLLRQYDNVFSPTFKGYNGAVGEP</sequence>
<name>A0A8S3U7X3_MYTED</name>
<protein>
    <submittedName>
        <fullName evidence="1">Uncharacterized protein</fullName>
    </submittedName>
</protein>
<dbReference type="AlphaFoldDB" id="A0A8S3U7X3"/>
<dbReference type="Proteomes" id="UP000683360">
    <property type="component" value="Unassembled WGS sequence"/>
</dbReference>